<evidence type="ECO:0000313" key="1">
    <source>
        <dbReference type="EMBL" id="CAI9153114.1"/>
    </source>
</evidence>
<dbReference type="Proteomes" id="UP001176941">
    <property type="component" value="Chromosome 10"/>
</dbReference>
<protein>
    <submittedName>
        <fullName evidence="1">Uncharacterized protein</fullName>
    </submittedName>
</protein>
<sequence>MVGLSDKGISDTQLGLIFQISSIQFSRSIVSDSDPMDCSMPGFPVQHQLPELAQTQIHPVGDATQSSHPLSSPSLPAFNQVFLNFHHISDFSDIQRSFF</sequence>
<dbReference type="EMBL" id="OX459946">
    <property type="protein sequence ID" value="CAI9153114.1"/>
    <property type="molecule type" value="Genomic_DNA"/>
</dbReference>
<gene>
    <name evidence="1" type="ORF">MRATA1EN1_LOCUS2076</name>
</gene>
<proteinExistence type="predicted"/>
<evidence type="ECO:0000313" key="2">
    <source>
        <dbReference type="Proteomes" id="UP001176941"/>
    </source>
</evidence>
<name>A0ABN8XVU6_RANTA</name>
<reference evidence="1" key="1">
    <citation type="submission" date="2023-04" db="EMBL/GenBank/DDBJ databases">
        <authorList>
            <consortium name="ELIXIR-Norway"/>
        </authorList>
    </citation>
    <scope>NUCLEOTIDE SEQUENCE [LARGE SCALE GENOMIC DNA]</scope>
</reference>
<accession>A0ABN8XVU6</accession>
<organism evidence="1 2">
    <name type="scientific">Rangifer tarandus platyrhynchus</name>
    <name type="common">Svalbard reindeer</name>
    <dbReference type="NCBI Taxonomy" id="3082113"/>
    <lineage>
        <taxon>Eukaryota</taxon>
        <taxon>Metazoa</taxon>
        <taxon>Chordata</taxon>
        <taxon>Craniata</taxon>
        <taxon>Vertebrata</taxon>
        <taxon>Euteleostomi</taxon>
        <taxon>Mammalia</taxon>
        <taxon>Eutheria</taxon>
        <taxon>Laurasiatheria</taxon>
        <taxon>Artiodactyla</taxon>
        <taxon>Ruminantia</taxon>
        <taxon>Pecora</taxon>
        <taxon>Cervidae</taxon>
        <taxon>Odocoileinae</taxon>
        <taxon>Rangifer</taxon>
    </lineage>
</organism>
<keyword evidence="2" id="KW-1185">Reference proteome</keyword>